<organism evidence="3">
    <name type="scientific">Trichophyton rubrum CBS 288.86</name>
    <dbReference type="NCBI Taxonomy" id="1215330"/>
    <lineage>
        <taxon>Eukaryota</taxon>
        <taxon>Fungi</taxon>
        <taxon>Dikarya</taxon>
        <taxon>Ascomycota</taxon>
        <taxon>Pezizomycotina</taxon>
        <taxon>Eurotiomycetes</taxon>
        <taxon>Eurotiomycetidae</taxon>
        <taxon>Onygenales</taxon>
        <taxon>Arthrodermataceae</taxon>
        <taxon>Trichophyton</taxon>
    </lineage>
</organism>
<sequence>MAKNSKRAPKAKAFAPSDSPAKSSSKSDSFDVPAAFTQAPSSLKGFLEPLSTNRIYLIHIDTHSPGFKRQIFLVPLSINIVIVAIILYRIYTGLHMYPDIFNAVVSGTGPAKIDTASASWGFLSSTLAWRTLNFLLDYILATIFLPWPVRFFLGPIRWRLAVRFEAQEIIVRQSREWSESLRPGTWIRDDEATMKDRVIPAILPLRLQKTGYLLIDADWDMDCDAMINAHKAVESKKAKLEDFHTAVLVHGGPSKGWLIWRVEDEAVAASGETLPPAARDRIIAFKEKLTDMGKEDLFYRWVEIIQYESTRPGGFTPERQRSAMIEVKELFEKEGVDFDQFWKDIGGMEGITL</sequence>
<protein>
    <submittedName>
        <fullName evidence="3">Uncharacterized protein</fullName>
    </submittedName>
</protein>
<proteinExistence type="predicted"/>
<dbReference type="AlphaFoldDB" id="A0A022WB99"/>
<gene>
    <name evidence="3" type="ORF">H103_01961</name>
</gene>
<accession>A0A022WB99</accession>
<keyword evidence="2" id="KW-0812">Transmembrane</keyword>
<evidence type="ECO:0000256" key="1">
    <source>
        <dbReference type="SAM" id="MobiDB-lite"/>
    </source>
</evidence>
<dbReference type="EMBL" id="KK207749">
    <property type="protein sequence ID" value="EZF55584.1"/>
    <property type="molecule type" value="Genomic_DNA"/>
</dbReference>
<evidence type="ECO:0000256" key="2">
    <source>
        <dbReference type="SAM" id="Phobius"/>
    </source>
</evidence>
<feature type="region of interest" description="Disordered" evidence="1">
    <location>
        <begin position="1"/>
        <end position="30"/>
    </location>
</feature>
<dbReference type="HOGENOM" id="CLU_064110_0_0_1"/>
<keyword evidence="2" id="KW-1133">Transmembrane helix</keyword>
<feature type="transmembrane region" description="Helical" evidence="2">
    <location>
        <begin position="71"/>
        <end position="91"/>
    </location>
</feature>
<evidence type="ECO:0000313" key="3">
    <source>
        <dbReference type="EMBL" id="EZF55584.1"/>
    </source>
</evidence>
<reference evidence="3" key="1">
    <citation type="submission" date="2014-02" db="EMBL/GenBank/DDBJ databases">
        <title>The Genome Sequence of Trichophyton rubrum (morphotype fischeri) CBS 288.86.</title>
        <authorList>
            <consortium name="The Broad Institute Genomics Platform"/>
            <person name="Cuomo C.A."/>
            <person name="White T.C."/>
            <person name="Graser Y."/>
            <person name="Martinez-Rossi N."/>
            <person name="Heitman J."/>
            <person name="Young S.K."/>
            <person name="Zeng Q."/>
            <person name="Gargeya S."/>
            <person name="Abouelleil A."/>
            <person name="Alvarado L."/>
            <person name="Chapman S.B."/>
            <person name="Gainer-Dewar J."/>
            <person name="Goldberg J."/>
            <person name="Griggs A."/>
            <person name="Gujja S."/>
            <person name="Hansen M."/>
            <person name="Howarth C."/>
            <person name="Imamovic A."/>
            <person name="Larimer J."/>
            <person name="Martinez D."/>
            <person name="Murphy C."/>
            <person name="Pearson M.D."/>
            <person name="Persinoti G."/>
            <person name="Poon T."/>
            <person name="Priest M."/>
            <person name="Roberts A.D."/>
            <person name="Saif S."/>
            <person name="Shea T.D."/>
            <person name="Sykes S.N."/>
            <person name="Wortman J."/>
            <person name="Nusbaum C."/>
            <person name="Birren B."/>
        </authorList>
    </citation>
    <scope>NUCLEOTIDE SEQUENCE [LARGE SCALE GENOMIC DNA]</scope>
    <source>
        <strain evidence="3">CBS 288.86</strain>
    </source>
</reference>
<feature type="compositionally biased region" description="Basic residues" evidence="1">
    <location>
        <begin position="1"/>
        <end position="10"/>
    </location>
</feature>
<feature type="transmembrane region" description="Helical" evidence="2">
    <location>
        <begin position="132"/>
        <end position="153"/>
    </location>
</feature>
<dbReference type="Proteomes" id="UP000023758">
    <property type="component" value="Unassembled WGS sequence"/>
</dbReference>
<keyword evidence="2" id="KW-0472">Membrane</keyword>
<feature type="compositionally biased region" description="Low complexity" evidence="1">
    <location>
        <begin position="11"/>
        <end position="30"/>
    </location>
</feature>
<name>A0A022WB99_TRIRU</name>
<dbReference type="OrthoDB" id="5421757at2759"/>